<comment type="caution">
    <text evidence="1">The sequence shown here is derived from an EMBL/GenBank/DDBJ whole genome shotgun (WGS) entry which is preliminary data.</text>
</comment>
<evidence type="ECO:0000313" key="1">
    <source>
        <dbReference type="EMBL" id="MFL9461916.1"/>
    </source>
</evidence>
<dbReference type="RefSeq" id="WP_050045899.1">
    <property type="nucleotide sequence ID" value="NZ_JBFQGM010000005.1"/>
</dbReference>
<dbReference type="Pfam" id="PF13267">
    <property type="entry name" value="DUF4058"/>
    <property type="match status" value="1"/>
</dbReference>
<proteinExistence type="predicted"/>
<name>A0ABW8WLN9_9CYAN</name>
<organism evidence="1 2">
    <name type="scientific">Scytonema tolypothrichoides VB-61278_2</name>
    <dbReference type="NCBI Taxonomy" id="3232314"/>
    <lineage>
        <taxon>Bacteria</taxon>
        <taxon>Bacillati</taxon>
        <taxon>Cyanobacteriota</taxon>
        <taxon>Cyanophyceae</taxon>
        <taxon>Nostocales</taxon>
        <taxon>Scytonemataceae</taxon>
        <taxon>Scytonema</taxon>
    </lineage>
</organism>
<dbReference type="EMBL" id="JBFQGM010000005">
    <property type="protein sequence ID" value="MFL9461916.1"/>
    <property type="molecule type" value="Genomic_DNA"/>
</dbReference>
<sequence length="72" mass="8266">MPNPFPGMNPYLEQSDYWSDFHNHLIAALAKDLIPKLLPKYRVVTDKWVYKVSGDMAIAIGRPDLSVQQNLH</sequence>
<accession>A0ABW8WLN9</accession>
<evidence type="ECO:0000313" key="2">
    <source>
        <dbReference type="Proteomes" id="UP001628874"/>
    </source>
</evidence>
<keyword evidence="2" id="KW-1185">Reference proteome</keyword>
<gene>
    <name evidence="1" type="ORF">AB0759_14940</name>
</gene>
<protein>
    <submittedName>
        <fullName evidence="1">DUF4058 family protein</fullName>
    </submittedName>
</protein>
<dbReference type="Proteomes" id="UP001628874">
    <property type="component" value="Unassembled WGS sequence"/>
</dbReference>
<dbReference type="InterPro" id="IPR025132">
    <property type="entry name" value="DUF4058"/>
</dbReference>
<reference evidence="1 2" key="1">
    <citation type="submission" date="2024-07" db="EMBL/GenBank/DDBJ databases">
        <authorList>
            <person name="Tripathy S."/>
        </authorList>
    </citation>
    <scope>NUCLEOTIDE SEQUENCE [LARGE SCALE GENOMIC DNA]</scope>
    <source>
        <strain evidence="1 2">VB-61278_2</strain>
    </source>
</reference>